<evidence type="ECO:0000313" key="3">
    <source>
        <dbReference type="EMBL" id="GGG80311.1"/>
    </source>
</evidence>
<keyword evidence="1" id="KW-0677">Repeat</keyword>
<keyword evidence="2" id="KW-0175">Coiled coil</keyword>
<accession>A0A917HHY6</accession>
<comment type="caution">
    <text evidence="3">The sequence shown here is derived from an EMBL/GenBank/DDBJ whole genome shotgun (WGS) entry which is preliminary data.</text>
</comment>
<evidence type="ECO:0000256" key="1">
    <source>
        <dbReference type="ARBA" id="ARBA00022737"/>
    </source>
</evidence>
<reference evidence="3" key="2">
    <citation type="submission" date="2020-09" db="EMBL/GenBank/DDBJ databases">
        <authorList>
            <person name="Sun Q."/>
            <person name="Zhou Y."/>
        </authorList>
    </citation>
    <scope>NUCLEOTIDE SEQUENCE</scope>
    <source>
        <strain evidence="3">CGMCC 1.12754</strain>
    </source>
</reference>
<dbReference type="EMBL" id="BMFR01000012">
    <property type="protein sequence ID" value="GGG80311.1"/>
    <property type="molecule type" value="Genomic_DNA"/>
</dbReference>
<evidence type="ECO:0000313" key="4">
    <source>
        <dbReference type="Proteomes" id="UP000622860"/>
    </source>
</evidence>
<gene>
    <name evidence="3" type="ORF">GCM10011398_27110</name>
</gene>
<dbReference type="Pfam" id="PF13599">
    <property type="entry name" value="Pentapeptide_4"/>
    <property type="match status" value="1"/>
</dbReference>
<reference evidence="3" key="1">
    <citation type="journal article" date="2014" name="Int. J. Syst. Evol. Microbiol.">
        <title>Complete genome sequence of Corynebacterium casei LMG S-19264T (=DSM 44701T), isolated from a smear-ripened cheese.</title>
        <authorList>
            <consortium name="US DOE Joint Genome Institute (JGI-PGF)"/>
            <person name="Walter F."/>
            <person name="Albersmeier A."/>
            <person name="Kalinowski J."/>
            <person name="Ruckert C."/>
        </authorList>
    </citation>
    <scope>NUCLEOTIDE SEQUENCE</scope>
    <source>
        <strain evidence="3">CGMCC 1.12754</strain>
    </source>
</reference>
<evidence type="ECO:0000256" key="2">
    <source>
        <dbReference type="SAM" id="Coils"/>
    </source>
</evidence>
<dbReference type="AlphaFoldDB" id="A0A917HHY6"/>
<dbReference type="Gene3D" id="2.160.20.80">
    <property type="entry name" value="E3 ubiquitin-protein ligase SopA"/>
    <property type="match status" value="1"/>
</dbReference>
<dbReference type="PANTHER" id="PTHR47485">
    <property type="entry name" value="THYLAKOID LUMENAL 17.4 KDA PROTEIN, CHLOROPLASTIC"/>
    <property type="match status" value="1"/>
</dbReference>
<proteinExistence type="predicted"/>
<dbReference type="RefSeq" id="WP_229683192.1">
    <property type="nucleotide sequence ID" value="NZ_BMFR01000012.1"/>
</dbReference>
<keyword evidence="4" id="KW-1185">Reference proteome</keyword>
<dbReference type="InterPro" id="IPR001646">
    <property type="entry name" value="5peptide_repeat"/>
</dbReference>
<dbReference type="SUPFAM" id="SSF141571">
    <property type="entry name" value="Pentapeptide repeat-like"/>
    <property type="match status" value="1"/>
</dbReference>
<dbReference type="Proteomes" id="UP000622860">
    <property type="component" value="Unassembled WGS sequence"/>
</dbReference>
<protein>
    <recommendedName>
        <fullName evidence="5">Low-complexity protein</fullName>
    </recommendedName>
</protein>
<dbReference type="PANTHER" id="PTHR47485:SF1">
    <property type="entry name" value="THYLAKOID LUMENAL 17.4 KDA PROTEIN, CHLOROPLASTIC"/>
    <property type="match status" value="1"/>
</dbReference>
<organism evidence="3 4">
    <name type="scientific">Virgibacillus oceani</name>
    <dbReference type="NCBI Taxonomy" id="1479511"/>
    <lineage>
        <taxon>Bacteria</taxon>
        <taxon>Bacillati</taxon>
        <taxon>Bacillota</taxon>
        <taxon>Bacilli</taxon>
        <taxon>Bacillales</taxon>
        <taxon>Bacillaceae</taxon>
        <taxon>Virgibacillus</taxon>
    </lineage>
</organism>
<feature type="coiled-coil region" evidence="2">
    <location>
        <begin position="18"/>
        <end position="45"/>
    </location>
</feature>
<name>A0A917HHY6_9BACI</name>
<sequence>MNKNEQLKAYVHTIFAPYQDIKSANEFEEELLQNLLEKYSEHKQNGYSDQDAYQMTIDSVGDVSELIDTLNLSYNELEEAIQMNFSKQRLTDSDFQSVSVHDGKFNYSNLKRSDFSNSDLKNSTFKGSDLTECTFENANLTKTLFRNSNLNKVTFNNCIYVGTYFKRCNLTGLVFDGETFRSNVQFRGNDLKKADFNGATMDQLTYNFLKASDADLSNVIIHKGGL</sequence>
<evidence type="ECO:0008006" key="5">
    <source>
        <dbReference type="Google" id="ProtNLM"/>
    </source>
</evidence>